<evidence type="ECO:0000313" key="9">
    <source>
        <dbReference type="EMBL" id="MQY29083.1"/>
    </source>
</evidence>
<evidence type="ECO:0000256" key="1">
    <source>
        <dbReference type="ARBA" id="ARBA00004651"/>
    </source>
</evidence>
<feature type="transmembrane region" description="Helical" evidence="8">
    <location>
        <begin position="149"/>
        <end position="170"/>
    </location>
</feature>
<comment type="subcellular location">
    <subcellularLocation>
        <location evidence="1">Cell membrane</location>
        <topology evidence="1">Multi-pass membrane protein</topology>
    </subcellularLocation>
</comment>
<keyword evidence="10" id="KW-1185">Reference proteome</keyword>
<keyword evidence="3" id="KW-1003">Cell membrane</keyword>
<feature type="transmembrane region" description="Helical" evidence="8">
    <location>
        <begin position="120"/>
        <end position="137"/>
    </location>
</feature>
<dbReference type="EMBL" id="WEGI01000010">
    <property type="protein sequence ID" value="MQY29083.1"/>
    <property type="molecule type" value="Genomic_DNA"/>
</dbReference>
<feature type="transmembrane region" description="Helical" evidence="8">
    <location>
        <begin position="276"/>
        <end position="293"/>
    </location>
</feature>
<feature type="region of interest" description="Disordered" evidence="7">
    <location>
        <begin position="245"/>
        <end position="269"/>
    </location>
</feature>
<dbReference type="PANTHER" id="PTHR30106">
    <property type="entry name" value="INNER MEMBRANE PROTEIN YEIH-RELATED"/>
    <property type="match status" value="1"/>
</dbReference>
<evidence type="ECO:0000256" key="7">
    <source>
        <dbReference type="SAM" id="MobiDB-lite"/>
    </source>
</evidence>
<gene>
    <name evidence="9" type="ORF">NRB56_46720</name>
</gene>
<evidence type="ECO:0008006" key="11">
    <source>
        <dbReference type="Google" id="ProtNLM"/>
    </source>
</evidence>
<evidence type="ECO:0000256" key="8">
    <source>
        <dbReference type="SAM" id="Phobius"/>
    </source>
</evidence>
<proteinExistence type="inferred from homology"/>
<evidence type="ECO:0000256" key="5">
    <source>
        <dbReference type="ARBA" id="ARBA00022989"/>
    </source>
</evidence>
<sequence>MFRRTGALKPGLAAATAVTGLSLLVNHFLPALSPLLVAIAVGAVTANIVALPQHWTPGLQFSAKRLLRAGVALLGFQVTFRDVFGLGPAVLAVVVTIVAGGIAGTLLMGRALGLSPAQRLLIACGFSICGAAAAAAVGEVVDADEEDLVTTVALVVVFGTLLIAGIPLAAHSLGLNPHASGVWAGGAVHEVAQVVATGSALGGGALTVAVVVKLARVILLAPVLVLIGRRVRRYDSAADAVRGAAGHGRSRTDVADPGTPRTADGRPSMPHRRIPLIPLFVVAFLLCAALRTTDLVPSAVLATTKTIQTVLLTAAMFALGSGVRISALRRVGPRPVVLAALSTVWVTGLALTGAILTGN</sequence>
<feature type="transmembrane region" description="Helical" evidence="8">
    <location>
        <begin position="207"/>
        <end position="227"/>
    </location>
</feature>
<evidence type="ECO:0000256" key="6">
    <source>
        <dbReference type="ARBA" id="ARBA00023136"/>
    </source>
</evidence>
<keyword evidence="4 8" id="KW-0812">Transmembrane</keyword>
<dbReference type="AlphaFoldDB" id="A0A7K0DTJ0"/>
<dbReference type="Pfam" id="PF03601">
    <property type="entry name" value="Cons_hypoth698"/>
    <property type="match status" value="1"/>
</dbReference>
<feature type="transmembrane region" description="Helical" evidence="8">
    <location>
        <begin position="335"/>
        <end position="356"/>
    </location>
</feature>
<evidence type="ECO:0000313" key="10">
    <source>
        <dbReference type="Proteomes" id="UP000431401"/>
    </source>
</evidence>
<accession>A0A7K0DTJ0</accession>
<evidence type="ECO:0000256" key="4">
    <source>
        <dbReference type="ARBA" id="ARBA00022692"/>
    </source>
</evidence>
<dbReference type="GO" id="GO:0005886">
    <property type="term" value="C:plasma membrane"/>
    <property type="evidence" value="ECO:0007669"/>
    <property type="project" value="UniProtKB-SubCell"/>
</dbReference>
<evidence type="ECO:0000256" key="3">
    <source>
        <dbReference type="ARBA" id="ARBA00022475"/>
    </source>
</evidence>
<comment type="similarity">
    <text evidence="2">Belongs to the UPF0324 family.</text>
</comment>
<protein>
    <recommendedName>
        <fullName evidence="11">Sulfate exporter family transporter</fullName>
    </recommendedName>
</protein>
<keyword evidence="5 8" id="KW-1133">Transmembrane helix</keyword>
<feature type="transmembrane region" description="Helical" evidence="8">
    <location>
        <begin position="35"/>
        <end position="54"/>
    </location>
</feature>
<feature type="transmembrane region" description="Helical" evidence="8">
    <location>
        <begin position="90"/>
        <end position="108"/>
    </location>
</feature>
<reference evidence="9 10" key="1">
    <citation type="submission" date="2019-10" db="EMBL/GenBank/DDBJ databases">
        <title>Nocardia macrotermitis sp. nov. and Nocardia aurantia sp. nov., isolated from the gut of fungus growing-termite Macrotermes natalensis.</title>
        <authorList>
            <person name="Benndorf R."/>
            <person name="Schwitalla J."/>
            <person name="Martin K."/>
            <person name="De Beer W."/>
            <person name="Kaster A.-K."/>
            <person name="Vollmers J."/>
            <person name="Poulsen M."/>
            <person name="Beemelmanns C."/>
        </authorList>
    </citation>
    <scope>NUCLEOTIDE SEQUENCE [LARGE SCALE GENOMIC DNA]</scope>
    <source>
        <strain evidence="9 10">RB56</strain>
    </source>
</reference>
<evidence type="ECO:0000256" key="2">
    <source>
        <dbReference type="ARBA" id="ARBA00007977"/>
    </source>
</evidence>
<organism evidence="9 10">
    <name type="scientific">Nocardia aurantia</name>
    <dbReference type="NCBI Taxonomy" id="2585199"/>
    <lineage>
        <taxon>Bacteria</taxon>
        <taxon>Bacillati</taxon>
        <taxon>Actinomycetota</taxon>
        <taxon>Actinomycetes</taxon>
        <taxon>Mycobacteriales</taxon>
        <taxon>Nocardiaceae</taxon>
        <taxon>Nocardia</taxon>
    </lineage>
</organism>
<feature type="transmembrane region" description="Helical" evidence="8">
    <location>
        <begin position="299"/>
        <end position="323"/>
    </location>
</feature>
<name>A0A7K0DTJ0_9NOCA</name>
<comment type="caution">
    <text evidence="9">The sequence shown here is derived from an EMBL/GenBank/DDBJ whole genome shotgun (WGS) entry which is preliminary data.</text>
</comment>
<keyword evidence="6 8" id="KW-0472">Membrane</keyword>
<dbReference type="Proteomes" id="UP000431401">
    <property type="component" value="Unassembled WGS sequence"/>
</dbReference>
<dbReference type="InterPro" id="IPR018383">
    <property type="entry name" value="UPF0324_pro"/>
</dbReference>
<dbReference type="PANTHER" id="PTHR30106:SF2">
    <property type="entry name" value="UPF0324 INNER MEMBRANE PROTEIN YEIH"/>
    <property type="match status" value="1"/>
</dbReference>